<protein>
    <submittedName>
        <fullName evidence="3">Cytoskeleton associated protein, putative</fullName>
    </submittedName>
</protein>
<feature type="compositionally biased region" description="Basic and acidic residues" evidence="1">
    <location>
        <begin position="978"/>
        <end position="990"/>
    </location>
</feature>
<evidence type="ECO:0000259" key="2">
    <source>
        <dbReference type="SMART" id="SM00239"/>
    </source>
</evidence>
<dbReference type="SUPFAM" id="SSF49562">
    <property type="entry name" value="C2 domain (Calcium/lipid-binding domain, CaLB)"/>
    <property type="match status" value="1"/>
</dbReference>
<feature type="compositionally biased region" description="Basic and acidic residues" evidence="1">
    <location>
        <begin position="588"/>
        <end position="602"/>
    </location>
</feature>
<feature type="compositionally biased region" description="Low complexity" evidence="1">
    <location>
        <begin position="727"/>
        <end position="742"/>
    </location>
</feature>
<dbReference type="GO" id="GO:0005829">
    <property type="term" value="C:cytosol"/>
    <property type="evidence" value="ECO:0007669"/>
    <property type="project" value="TreeGrafter"/>
</dbReference>
<feature type="compositionally biased region" description="Basic and acidic residues" evidence="1">
    <location>
        <begin position="877"/>
        <end position="889"/>
    </location>
</feature>
<feature type="compositionally biased region" description="Low complexity" evidence="1">
    <location>
        <begin position="771"/>
        <end position="786"/>
    </location>
</feature>
<feature type="compositionally biased region" description="Polar residues" evidence="1">
    <location>
        <begin position="995"/>
        <end position="1008"/>
    </location>
</feature>
<dbReference type="VEuPathDB" id="TriTrypDB:LtaPh_1415101"/>
<feature type="compositionally biased region" description="Basic and acidic residues" evidence="1">
    <location>
        <begin position="825"/>
        <end position="845"/>
    </location>
</feature>
<organism evidence="3 4">
    <name type="scientific">Leishmania tarentolae</name>
    <name type="common">Sauroleishmania tarentolae</name>
    <dbReference type="NCBI Taxonomy" id="5689"/>
    <lineage>
        <taxon>Eukaryota</taxon>
        <taxon>Discoba</taxon>
        <taxon>Euglenozoa</taxon>
        <taxon>Kinetoplastea</taxon>
        <taxon>Metakinetoplastina</taxon>
        <taxon>Trypanosomatida</taxon>
        <taxon>Trypanosomatidae</taxon>
        <taxon>Leishmaniinae</taxon>
        <taxon>Leishmania</taxon>
        <taxon>lizard Leishmania</taxon>
    </lineage>
</organism>
<gene>
    <name evidence="3" type="ORF">LtaPh_1415101</name>
</gene>
<keyword evidence="4" id="KW-1185">Reference proteome</keyword>
<dbReference type="Pfam" id="PF00168">
    <property type="entry name" value="C2"/>
    <property type="match status" value="2"/>
</dbReference>
<evidence type="ECO:0000313" key="4">
    <source>
        <dbReference type="Proteomes" id="UP000419144"/>
    </source>
</evidence>
<dbReference type="InterPro" id="IPR051640">
    <property type="entry name" value="GRB10-interact_GYF"/>
</dbReference>
<dbReference type="AlphaFoldDB" id="A0A640KD07"/>
<dbReference type="EMBL" id="BLBS01000018">
    <property type="protein sequence ID" value="GET87178.1"/>
    <property type="molecule type" value="Genomic_DNA"/>
</dbReference>
<dbReference type="PANTHER" id="PTHR14445">
    <property type="entry name" value="GRB10 INTERACTING GYF PROTEIN"/>
    <property type="match status" value="1"/>
</dbReference>
<reference evidence="3" key="1">
    <citation type="submission" date="2019-11" db="EMBL/GenBank/DDBJ databases">
        <title>Leishmania tarentolae CDS.</title>
        <authorList>
            <person name="Goto Y."/>
            <person name="Yamagishi J."/>
        </authorList>
    </citation>
    <scope>NUCLEOTIDE SEQUENCE [LARGE SCALE GENOMIC DNA]</scope>
    <source>
        <strain evidence="3">Parrot Tar II</strain>
    </source>
</reference>
<feature type="compositionally biased region" description="Basic and acidic residues" evidence="1">
    <location>
        <begin position="562"/>
        <end position="579"/>
    </location>
</feature>
<sequence length="1008" mass="114406">MSLFGEPLPFEDDTATSLIRRAGFPPDKMYAQMPEVYLCPCCSEFSKQEERDRLLREAREAKEAERRRLMQLDVFEERARPLPSGDARRKAYRRVVEEEPTEMVSNVPPPPQTIDDLRRAKRDQKVPKLVVTVHCGRQVSAEPDDRISVIVRCGAFEGQTEKVLRGREVMVPWEELFEFPYINSNEPLEVLVVNDALPEKNDQVVGGVVVPCTALHDRNHGDQEPLPIMPEDSMQNGYGSSQEGPLGTIVVSWYLRRADDKMDEEAIEQQTLSVPLGCTFVVHHLYQYTDHGAEPYTGGVLCVLRDTDDNCSESVLYNPGTKPEPSVAPYYPKEGYYYLPGNPSQVMRLNTERKLGHILVCVPKQEESSAEEEELLVIGAVPLEFERLYTKGSAVLLIESKSKEDALWGEITVEWANKPLDDVDPHPTSLEAEKESLFFTIVRGVNLVRRDGEPVAEGYVSVGTGELEGTTVEAPATQDSEGNNIISWNQEVRFIEVDPAEKTVEVQVYEKERLICVGTCELDDNDEGVVIVQMYHAANLNEEAGEIVGSYKRLHAPRTVEDGIYRQHRAAEKGPYKGADEEDEEQEELHQATEHDESNVHGDEEEEEEQVHVSQVPPTDERAMSINEDLSEEEKGAEQTAPYETQQRQRSEPQEQESKEDQQDVPHQQESREEEQLGQTQREKELQEGAEQQSQPERTEEEENSQPPLEEMSEEVSQPRAEEEENSQPPLEEMSEEVSQPQAEEEENSQPPLEEMSEEVSQPRAEEEENSQPPLEEMSEEVSQPQAEEEENSQPPLEEMSEEVSQPQAEEEDVQQSYAAQEEAPEPKGEEELIETQKPEEKDLQRSYAAQEEAAEPEEEDLQRSEAVPEEEEYAEELQHEQYEVESAHAAEAGEFDPREYHTEAQSAGRPSGEEAAAYTPTSGKPQHRRRSWAPPAHKGKDYKQPWYPCGSPETDQHVPFSKTNLSKKNLESIRQLETYKSRIEEESVRRGSTPRRSSARGQSPSFQ</sequence>
<evidence type="ECO:0000256" key="1">
    <source>
        <dbReference type="SAM" id="MobiDB-lite"/>
    </source>
</evidence>
<feature type="region of interest" description="Disordered" evidence="1">
    <location>
        <begin position="562"/>
        <end position="1008"/>
    </location>
</feature>
<dbReference type="InterPro" id="IPR000008">
    <property type="entry name" value="C2_dom"/>
</dbReference>
<accession>A0A640KD07</accession>
<name>A0A640KD07_LEITA</name>
<dbReference type="Proteomes" id="UP000419144">
    <property type="component" value="Unassembled WGS sequence"/>
</dbReference>
<feature type="compositionally biased region" description="Basic and acidic residues" evidence="1">
    <location>
        <begin position="647"/>
        <end position="687"/>
    </location>
</feature>
<dbReference type="SMART" id="SM00239">
    <property type="entry name" value="C2"/>
    <property type="match status" value="2"/>
</dbReference>
<dbReference type="OrthoDB" id="265720at2759"/>
<evidence type="ECO:0000313" key="3">
    <source>
        <dbReference type="EMBL" id="GET87178.1"/>
    </source>
</evidence>
<dbReference type="InterPro" id="IPR035892">
    <property type="entry name" value="C2_domain_sf"/>
</dbReference>
<dbReference type="PANTHER" id="PTHR14445:SF36">
    <property type="entry name" value="FI03272P-RELATED"/>
    <property type="match status" value="1"/>
</dbReference>
<feature type="domain" description="C2" evidence="2">
    <location>
        <begin position="436"/>
        <end position="534"/>
    </location>
</feature>
<proteinExistence type="predicted"/>
<comment type="caution">
    <text evidence="3">The sequence shown here is derived from an EMBL/GenBank/DDBJ whole genome shotgun (WGS) entry which is preliminary data.</text>
</comment>
<dbReference type="CDD" id="cd00030">
    <property type="entry name" value="C2"/>
    <property type="match status" value="2"/>
</dbReference>
<feature type="domain" description="C2" evidence="2">
    <location>
        <begin position="128"/>
        <end position="224"/>
    </location>
</feature>